<proteinExistence type="predicted"/>
<dbReference type="EMBL" id="LAYZ01000003">
    <property type="protein sequence ID" value="KKK34653.1"/>
    <property type="molecule type" value="Genomic_DNA"/>
</dbReference>
<dbReference type="PATRIC" id="fig|1432562.3.peg.1261"/>
<organism evidence="1 2">
    <name type="scientific">Salinicoccus sediminis</name>
    <dbReference type="NCBI Taxonomy" id="1432562"/>
    <lineage>
        <taxon>Bacteria</taxon>
        <taxon>Bacillati</taxon>
        <taxon>Bacillota</taxon>
        <taxon>Bacilli</taxon>
        <taxon>Bacillales</taxon>
        <taxon>Staphylococcaceae</taxon>
        <taxon>Salinicoccus</taxon>
    </lineage>
</organism>
<gene>
    <name evidence="1" type="ORF">WN59_06335</name>
</gene>
<evidence type="ECO:0000313" key="1">
    <source>
        <dbReference type="EMBL" id="KKK34653.1"/>
    </source>
</evidence>
<name>A0A0M2SK73_9STAP</name>
<comment type="caution">
    <text evidence="1">The sequence shown here is derived from an EMBL/GenBank/DDBJ whole genome shotgun (WGS) entry which is preliminary data.</text>
</comment>
<dbReference type="Proteomes" id="UP000034287">
    <property type="component" value="Unassembled WGS sequence"/>
</dbReference>
<reference evidence="1 2" key="1">
    <citation type="submission" date="2015-04" db="EMBL/GenBank/DDBJ databases">
        <title>Taxonomic description and genome sequence of Salinicoccus sediminis sp. nov., a novel hyper halotolerant bacterium isolated from marine sediment.</title>
        <authorList>
            <person name="Mathan Kumar R."/>
            <person name="Kaur G."/>
            <person name="Kumar N."/>
            <person name="Kumar A."/>
            <person name="Singh N.K."/>
            <person name="Kaur N."/>
            <person name="Mayilraj S."/>
        </authorList>
    </citation>
    <scope>NUCLEOTIDE SEQUENCE [LARGE SCALE GENOMIC DNA]</scope>
    <source>
        <strain evidence="1 2">SV-16</strain>
    </source>
</reference>
<sequence length="60" mass="6975">MSAFYPAKNEMIDDGKVIKKITHLSLQSLSFYRILGERAGFILIIKQLRKKENEQEATYV</sequence>
<keyword evidence="2" id="KW-1185">Reference proteome</keyword>
<protein>
    <submittedName>
        <fullName evidence="1">Uncharacterized protein</fullName>
    </submittedName>
</protein>
<accession>A0A0M2SK73</accession>
<evidence type="ECO:0000313" key="2">
    <source>
        <dbReference type="Proteomes" id="UP000034287"/>
    </source>
</evidence>
<dbReference type="AlphaFoldDB" id="A0A0M2SK73"/>
<dbReference type="STRING" id="1432562.WN59_06335"/>